<protein>
    <submittedName>
        <fullName evidence="1">Uncharacterized protein</fullName>
    </submittedName>
</protein>
<dbReference type="AlphaFoldDB" id="F7XLI0"/>
<dbReference type="RefSeq" id="WP_013898148.1">
    <property type="nucleotide sequence ID" value="NC_015676.1"/>
</dbReference>
<keyword evidence="2" id="KW-1185">Reference proteome</keyword>
<evidence type="ECO:0000313" key="1">
    <source>
        <dbReference type="EMBL" id="AEH60709.1"/>
    </source>
</evidence>
<sequence>MPEKLYDHINEILKNRPLSISGITRELKTAGISEHRLMLTGYLRALRDLKKISETDIPPSKVYTIKEDLDNPNDDIYHLIAMHLKSIDYEIRLPVAVYLISTLCKRSVFRQELKLAGINISNLKNYLEDDEFLIRESEDSNIRKYRTEITKIDIPVNDPAYEVVTISKRLVQISGSVMAEILKDVVDMNGLIPKTQQTKLTM</sequence>
<dbReference type="Proteomes" id="UP000006622">
    <property type="component" value="Chromosome"/>
</dbReference>
<dbReference type="EMBL" id="CP002101">
    <property type="protein sequence ID" value="AEH60709.1"/>
    <property type="molecule type" value="Genomic_DNA"/>
</dbReference>
<dbReference type="OrthoDB" id="52988at2157"/>
<reference evidence="1 2" key="1">
    <citation type="submission" date="2010-07" db="EMBL/GenBank/DDBJ databases">
        <title>The complete genome of Methanosalsum zhilinae DSM 4017.</title>
        <authorList>
            <consortium name="US DOE Joint Genome Institute (JGI-PGF)"/>
            <person name="Lucas S."/>
            <person name="Copeland A."/>
            <person name="Lapidus A."/>
            <person name="Glavina del Rio T."/>
            <person name="Dalin E."/>
            <person name="Tice H."/>
            <person name="Bruce D."/>
            <person name="Goodwin L."/>
            <person name="Pitluck S."/>
            <person name="Kyrpides N."/>
            <person name="Mavromatis K."/>
            <person name="Ovchinnikova G."/>
            <person name="Daligault H."/>
            <person name="Detter J.C."/>
            <person name="Han C."/>
            <person name="Tapia R."/>
            <person name="Larimer F."/>
            <person name="Land M."/>
            <person name="Hauser L."/>
            <person name="Markowitz V."/>
            <person name="Cheng J.-F."/>
            <person name="Hugenholtz P."/>
            <person name="Woyke T."/>
            <person name="Wu D."/>
            <person name="Spring S."/>
            <person name="Schueler E."/>
            <person name="Brambilla E."/>
            <person name="Klenk H.-P."/>
            <person name="Eisen J.A."/>
        </authorList>
    </citation>
    <scope>NUCLEOTIDE SEQUENCE [LARGE SCALE GENOMIC DNA]</scope>
    <source>
        <strain evidence="2">DSM 4017 / NBRC 107636 / OCM 62 / WeN5</strain>
    </source>
</reference>
<dbReference type="GeneID" id="10822468"/>
<organism evidence="1 2">
    <name type="scientific">Methanosalsum zhilinae (strain DSM 4017 / NBRC 107636 / OCM 62 / WeN5)</name>
    <name type="common">Methanohalophilus zhilinae</name>
    <dbReference type="NCBI Taxonomy" id="679901"/>
    <lineage>
        <taxon>Archaea</taxon>
        <taxon>Methanobacteriati</taxon>
        <taxon>Methanobacteriota</taxon>
        <taxon>Stenosarchaea group</taxon>
        <taxon>Methanomicrobia</taxon>
        <taxon>Methanosarcinales</taxon>
        <taxon>Methanosarcinaceae</taxon>
        <taxon>Methanosalsum</taxon>
    </lineage>
</organism>
<dbReference type="KEGG" id="mzh:Mzhil_0847"/>
<dbReference type="HOGENOM" id="CLU_110999_0_0_2"/>
<evidence type="ECO:0000313" key="2">
    <source>
        <dbReference type="Proteomes" id="UP000006622"/>
    </source>
</evidence>
<proteinExistence type="predicted"/>
<accession>F7XLI0</accession>
<name>F7XLI0_METZD</name>
<gene>
    <name evidence="1" type="ordered locus">Mzhil_0847</name>
</gene>
<dbReference type="STRING" id="679901.Mzhil_0847"/>